<accession>A0A8I6RZ25</accession>
<dbReference type="PANTHER" id="PTHR21579:SF20">
    <property type="entry name" value="PROTEIN TINCAR"/>
    <property type="match status" value="1"/>
</dbReference>
<proteinExistence type="predicted"/>
<dbReference type="PANTHER" id="PTHR21579">
    <property type="entry name" value="PROTEIN TINCAR"/>
    <property type="match status" value="1"/>
</dbReference>
<feature type="transmembrane region" description="Helical" evidence="2">
    <location>
        <begin position="415"/>
        <end position="438"/>
    </location>
</feature>
<sequence>MPGVEHKEGARLHPPEEEAEDVKRTVCKVHVNTLSSIWYGLTFTALQAYLAINLSKKLLECLELPWENDELSLLEIKACLALTALAIVLLPFFLACSFIKIGNLANDGFKIGQTLSTCGLNPEDSLAKGPGGVMTLWRHGGPTAPFLHIVIAFSLLLPNLLIKARLIEGNFLQRDYVWKTDLDFLLASYDRLMVLSFVTAPSNKENELNISKPTPFTSFTTLSAMPEAMKFTSQQEPTYPEEEKWGSVTVEFFNYALALFVYAVRYPAVFWNTNKVWGTLFSFQLFINGIQNLVLYIGISVLYKVHLIGPSELLTALPTRFGSTFFLLNPYSTLVLYMLTLALILLSSLVLYLYGYGRFNAFLSHEKACKIISVEGKERGYLTHCAALCVLLGIAVVEGPLLVDLAVIYKATLDSSVLVCVVGAVFHLFIWVVLWLILTLKQNWQFKVRVTVGKATVRSARSIKLLTDVELLSSSSSSCEFSVPLLVVASGRTYTVCDSSPKKTIINAIHKAALERKNKLEAEANLNKDAYDENEEQIYWLRPKPISPKNSPDSEISDHGVSWQRNAVPKPKVTFDTTVKCAREFSHGEGDDGDYARLRELPMMGQNSKMRSEYHHSVSNQNEVQYVSTNKCMSLPAAGDYEDPNPLLTPEPPDLPLPPPQNVSDTPTTPRCLLRADSGMPHDLTPRTESETSGSPPDHSETSSGVHSNSSRESHHNGAPQPPNNINNIDKTAKVYAGTAQWQQTLQRANPVPDTNQVLIRHRMEPEIITVTNNFQDQFGRSTNMKMTSFTDSQSATLPHFPTQQVGVPYPHCSTMPLPPPTVQPMPHLTCNYPRHSTIPTHHNGVRLFTPNPYVKRPIVQRYPHHSFPHLNPMKHNINNISERDSANFSMASSGDSDTYHS</sequence>
<keyword evidence="4" id="KW-1185">Reference proteome</keyword>
<dbReference type="RefSeq" id="XP_014250524.1">
    <property type="nucleotide sequence ID" value="XM_014395038.2"/>
</dbReference>
<feature type="transmembrane region" description="Helical" evidence="2">
    <location>
        <begin position="144"/>
        <end position="162"/>
    </location>
</feature>
<dbReference type="GeneID" id="106667217"/>
<dbReference type="OrthoDB" id="10033661at2759"/>
<keyword evidence="2" id="KW-0472">Membrane</keyword>
<evidence type="ECO:0000313" key="3">
    <source>
        <dbReference type="EnsemblMetazoa" id="XP_014250524.1"/>
    </source>
</evidence>
<feature type="region of interest" description="Disordered" evidence="1">
    <location>
        <begin position="635"/>
        <end position="729"/>
    </location>
</feature>
<feature type="transmembrane region" description="Helical" evidence="2">
    <location>
        <begin position="252"/>
        <end position="271"/>
    </location>
</feature>
<dbReference type="OMA" id="DYTLVYC"/>
<name>A0A8I6RZ25_CIMLE</name>
<dbReference type="KEGG" id="clec:106667217"/>
<feature type="transmembrane region" description="Helical" evidence="2">
    <location>
        <begin position="76"/>
        <end position="101"/>
    </location>
</feature>
<evidence type="ECO:0000256" key="2">
    <source>
        <dbReference type="SAM" id="Phobius"/>
    </source>
</evidence>
<dbReference type="InterPro" id="IPR053291">
    <property type="entry name" value="Ommatidial_diff-associated"/>
</dbReference>
<keyword evidence="2" id="KW-0812">Transmembrane</keyword>
<keyword evidence="2" id="KW-1133">Transmembrane helix</keyword>
<evidence type="ECO:0000256" key="1">
    <source>
        <dbReference type="SAM" id="MobiDB-lite"/>
    </source>
</evidence>
<dbReference type="AlphaFoldDB" id="A0A8I6RZ25"/>
<organism evidence="3 4">
    <name type="scientific">Cimex lectularius</name>
    <name type="common">Bed bug</name>
    <name type="synonym">Acanthia lectularia</name>
    <dbReference type="NCBI Taxonomy" id="79782"/>
    <lineage>
        <taxon>Eukaryota</taxon>
        <taxon>Metazoa</taxon>
        <taxon>Ecdysozoa</taxon>
        <taxon>Arthropoda</taxon>
        <taxon>Hexapoda</taxon>
        <taxon>Insecta</taxon>
        <taxon>Pterygota</taxon>
        <taxon>Neoptera</taxon>
        <taxon>Paraneoptera</taxon>
        <taxon>Hemiptera</taxon>
        <taxon>Heteroptera</taxon>
        <taxon>Panheteroptera</taxon>
        <taxon>Cimicomorpha</taxon>
        <taxon>Cimicidae</taxon>
        <taxon>Cimex</taxon>
    </lineage>
</organism>
<evidence type="ECO:0000313" key="4">
    <source>
        <dbReference type="Proteomes" id="UP000494040"/>
    </source>
</evidence>
<feature type="transmembrane region" description="Helical" evidence="2">
    <location>
        <begin position="334"/>
        <end position="354"/>
    </location>
</feature>
<evidence type="ECO:0008006" key="5">
    <source>
        <dbReference type="Google" id="ProtNLM"/>
    </source>
</evidence>
<dbReference type="EnsemblMetazoa" id="XM_014395038.2">
    <property type="protein sequence ID" value="XP_014250524.1"/>
    <property type="gene ID" value="LOC106667217"/>
</dbReference>
<dbReference type="CTD" id="42148"/>
<feature type="transmembrane region" description="Helical" evidence="2">
    <location>
        <begin position="283"/>
        <end position="303"/>
    </location>
</feature>
<reference evidence="3" key="1">
    <citation type="submission" date="2022-01" db="UniProtKB">
        <authorList>
            <consortium name="EnsemblMetazoa"/>
        </authorList>
    </citation>
    <scope>IDENTIFICATION</scope>
</reference>
<protein>
    <recommendedName>
        <fullName evidence="5">Protein tincar</fullName>
    </recommendedName>
</protein>
<feature type="transmembrane region" description="Helical" evidence="2">
    <location>
        <begin position="381"/>
        <end position="403"/>
    </location>
</feature>
<feature type="compositionally biased region" description="Pro residues" evidence="1">
    <location>
        <begin position="647"/>
        <end position="661"/>
    </location>
</feature>
<dbReference type="Proteomes" id="UP000494040">
    <property type="component" value="Unassembled WGS sequence"/>
</dbReference>